<dbReference type="InterPro" id="IPR052399">
    <property type="entry name" value="Phage_Baseplate_Assmbl_Protein"/>
</dbReference>
<reference evidence="2 3" key="1">
    <citation type="submission" date="2014-12" db="EMBL/GenBank/DDBJ databases">
        <title>Genome sequence of Methanobrevibacter arboriphilicus DH1, DSM1125.</title>
        <authorList>
            <person name="Poehlein A."/>
            <person name="Thauer R.K."/>
            <person name="Seedorf H."/>
            <person name="Daniel R."/>
        </authorList>
    </citation>
    <scope>NUCLEOTIDE SEQUENCE [LARGE SCALE GENOMIC DNA]</scope>
    <source>
        <strain evidence="2 3">DH1</strain>
    </source>
</reference>
<dbReference type="EMBL" id="JXMW01000006">
    <property type="protein sequence ID" value="OQD59011.1"/>
    <property type="molecule type" value="Genomic_DNA"/>
</dbReference>
<comment type="caution">
    <text evidence="2">The sequence shown here is derived from an EMBL/GenBank/DDBJ whole genome shotgun (WGS) entry which is preliminary data.</text>
</comment>
<keyword evidence="3" id="KW-1185">Reference proteome</keyword>
<sequence>MVEVEEKIFTRVDGTERRFTEIVEENIDRVSKSYYTGVATVNDFSNGSMNLFELVNQSDCQYDIEFYMETIKQELLFKYATGDALDDFGAQKGIYREEANFSTSNVLLTLANSLNTPITIFEGTEISTDDTIIFLLAEDVKFEVGQTTANAEIICEEAGSIGNVKAGSINIILTDLPYDLTVTNLNDITDGVDEEDDDSYRDRIVDSHLNYPVGTVKWYEKVAETLVSNAYYHKLSPTNGEIVYKPTSNVTNTDLANLFNQKENDIVNLTINFSPANPRSVIDNGMSIIVHVRSGYSFSVIKTQIINAVSNYVVNLKLGEVFKPSCVGYLCESVEGIQFTQLTGYEEINLENDEYAVIEGDLQVIQG</sequence>
<name>A0A1V6N2W1_METAZ</name>
<protein>
    <submittedName>
        <fullName evidence="2">Phage Mu protein Gp47-like protein</fullName>
    </submittedName>
</protein>
<dbReference type="InterPro" id="IPR006949">
    <property type="entry name" value="Barrel_Baseplate_J-like"/>
</dbReference>
<dbReference type="RefSeq" id="WP_080460067.1">
    <property type="nucleotide sequence ID" value="NZ_BBET01000052.1"/>
</dbReference>
<dbReference type="PANTHER" id="PTHR37829">
    <property type="entry name" value="PHAGE-LIKE ELEMENT PBSX PROTEIN XKDT"/>
    <property type="match status" value="1"/>
</dbReference>
<accession>A0A1V6N2W1</accession>
<feature type="domain" description="Baseplate protein J-like barrel" evidence="1">
    <location>
        <begin position="115"/>
        <end position="191"/>
    </location>
</feature>
<dbReference type="AlphaFoldDB" id="A0A1V6N2W1"/>
<evidence type="ECO:0000259" key="1">
    <source>
        <dbReference type="Pfam" id="PF04865"/>
    </source>
</evidence>
<dbReference type="OrthoDB" id="381312at2157"/>
<dbReference type="Pfam" id="PF04865">
    <property type="entry name" value="Baseplate_J"/>
    <property type="match status" value="1"/>
</dbReference>
<evidence type="ECO:0000313" key="3">
    <source>
        <dbReference type="Proteomes" id="UP000191661"/>
    </source>
</evidence>
<dbReference type="PANTHER" id="PTHR37829:SF3">
    <property type="entry name" value="PROTEIN JAYE-RELATED"/>
    <property type="match status" value="1"/>
</dbReference>
<evidence type="ECO:0000313" key="2">
    <source>
        <dbReference type="EMBL" id="OQD59011.1"/>
    </source>
</evidence>
<organism evidence="2 3">
    <name type="scientific">Methanobrevibacter arboriphilus JCM 13429 = DSM 1125</name>
    <dbReference type="NCBI Taxonomy" id="1300164"/>
    <lineage>
        <taxon>Archaea</taxon>
        <taxon>Methanobacteriati</taxon>
        <taxon>Methanobacteriota</taxon>
        <taxon>Methanomada group</taxon>
        <taxon>Methanobacteria</taxon>
        <taxon>Methanobacteriales</taxon>
        <taxon>Methanobacteriaceae</taxon>
        <taxon>Methanobrevibacter</taxon>
    </lineage>
</organism>
<proteinExistence type="predicted"/>
<gene>
    <name evidence="2" type="ORF">MBBAR_6c01210</name>
</gene>
<dbReference type="Proteomes" id="UP000191661">
    <property type="component" value="Unassembled WGS sequence"/>
</dbReference>